<protein>
    <submittedName>
        <fullName evidence="9">Alkylation response protein AidB-like acyl-CoA dehydrogenase</fullName>
    </submittedName>
</protein>
<keyword evidence="4 5" id="KW-0274">FAD</keyword>
<evidence type="ECO:0000256" key="2">
    <source>
        <dbReference type="ARBA" id="ARBA00009347"/>
    </source>
</evidence>
<evidence type="ECO:0000256" key="4">
    <source>
        <dbReference type="ARBA" id="ARBA00022827"/>
    </source>
</evidence>
<name>A0A7W9QCW2_9ACTN</name>
<dbReference type="InterPro" id="IPR009100">
    <property type="entry name" value="AcylCoA_DH/oxidase_NM_dom_sf"/>
</dbReference>
<gene>
    <name evidence="9" type="ORF">FHS42_003757</name>
</gene>
<evidence type="ECO:0000259" key="7">
    <source>
        <dbReference type="Pfam" id="PF02770"/>
    </source>
</evidence>
<proteinExistence type="inferred from homology"/>
<keyword evidence="3 5" id="KW-0285">Flavoprotein</keyword>
<evidence type="ECO:0000259" key="6">
    <source>
        <dbReference type="Pfam" id="PF00441"/>
    </source>
</evidence>
<evidence type="ECO:0000313" key="9">
    <source>
        <dbReference type="EMBL" id="MBB5936682.1"/>
    </source>
</evidence>
<comment type="similarity">
    <text evidence="2 5">Belongs to the acyl-CoA dehydrogenase family.</text>
</comment>
<dbReference type="GO" id="GO:0003995">
    <property type="term" value="F:acyl-CoA dehydrogenase activity"/>
    <property type="evidence" value="ECO:0007669"/>
    <property type="project" value="InterPro"/>
</dbReference>
<dbReference type="Gene3D" id="1.10.540.10">
    <property type="entry name" value="Acyl-CoA dehydrogenase/oxidase, N-terminal domain"/>
    <property type="match status" value="1"/>
</dbReference>
<dbReference type="PANTHER" id="PTHR43884:SF12">
    <property type="entry name" value="ISOVALERYL-COA DEHYDROGENASE, MITOCHONDRIAL-RELATED"/>
    <property type="match status" value="1"/>
</dbReference>
<evidence type="ECO:0000313" key="10">
    <source>
        <dbReference type="Proteomes" id="UP000588098"/>
    </source>
</evidence>
<dbReference type="RefSeq" id="WP_184573225.1">
    <property type="nucleotide sequence ID" value="NZ_JACHJL010000008.1"/>
</dbReference>
<dbReference type="InterPro" id="IPR013786">
    <property type="entry name" value="AcylCoA_DH/ox_N"/>
</dbReference>
<dbReference type="InterPro" id="IPR006089">
    <property type="entry name" value="Acyl-CoA_DH_CS"/>
</dbReference>
<dbReference type="SUPFAM" id="SSF47203">
    <property type="entry name" value="Acyl-CoA dehydrogenase C-terminal domain-like"/>
    <property type="match status" value="1"/>
</dbReference>
<evidence type="ECO:0000256" key="5">
    <source>
        <dbReference type="RuleBase" id="RU362125"/>
    </source>
</evidence>
<organism evidence="9 10">
    <name type="scientific">Streptomyces zagrosensis</name>
    <dbReference type="NCBI Taxonomy" id="1042984"/>
    <lineage>
        <taxon>Bacteria</taxon>
        <taxon>Bacillati</taxon>
        <taxon>Actinomycetota</taxon>
        <taxon>Actinomycetes</taxon>
        <taxon>Kitasatosporales</taxon>
        <taxon>Streptomycetaceae</taxon>
        <taxon>Streptomyces</taxon>
    </lineage>
</organism>
<keyword evidence="5" id="KW-0560">Oxidoreductase</keyword>
<dbReference type="AlphaFoldDB" id="A0A7W9QCW2"/>
<dbReference type="PROSITE" id="PS00072">
    <property type="entry name" value="ACYL_COA_DH_1"/>
    <property type="match status" value="1"/>
</dbReference>
<reference evidence="9 10" key="1">
    <citation type="submission" date="2020-08" db="EMBL/GenBank/DDBJ databases">
        <title>Genomic Encyclopedia of Type Strains, Phase III (KMG-III): the genomes of soil and plant-associated and newly described type strains.</title>
        <authorList>
            <person name="Whitman W."/>
        </authorList>
    </citation>
    <scope>NUCLEOTIDE SEQUENCE [LARGE SCALE GENOMIC DNA]</scope>
    <source>
        <strain evidence="9 10">CECT 8305</strain>
    </source>
</reference>
<dbReference type="PANTHER" id="PTHR43884">
    <property type="entry name" value="ACYL-COA DEHYDROGENASE"/>
    <property type="match status" value="1"/>
</dbReference>
<dbReference type="FunFam" id="1.20.140.10:FF:000004">
    <property type="entry name" value="Acyl-CoA dehydrogenase FadE25"/>
    <property type="match status" value="1"/>
</dbReference>
<dbReference type="Pfam" id="PF02771">
    <property type="entry name" value="Acyl-CoA_dh_N"/>
    <property type="match status" value="1"/>
</dbReference>
<dbReference type="SUPFAM" id="SSF56645">
    <property type="entry name" value="Acyl-CoA dehydrogenase NM domain-like"/>
    <property type="match status" value="1"/>
</dbReference>
<dbReference type="EMBL" id="JACHJL010000008">
    <property type="protein sequence ID" value="MBB5936682.1"/>
    <property type="molecule type" value="Genomic_DNA"/>
</dbReference>
<dbReference type="GO" id="GO:0050660">
    <property type="term" value="F:flavin adenine dinucleotide binding"/>
    <property type="evidence" value="ECO:0007669"/>
    <property type="project" value="InterPro"/>
</dbReference>
<evidence type="ECO:0000259" key="8">
    <source>
        <dbReference type="Pfam" id="PF02771"/>
    </source>
</evidence>
<dbReference type="InterPro" id="IPR006091">
    <property type="entry name" value="Acyl-CoA_Oxase/DH_mid-dom"/>
</dbReference>
<feature type="domain" description="Acyl-CoA oxidase/dehydrogenase middle" evidence="7">
    <location>
        <begin position="133"/>
        <end position="223"/>
    </location>
</feature>
<dbReference type="Pfam" id="PF00441">
    <property type="entry name" value="Acyl-CoA_dh_1"/>
    <property type="match status" value="1"/>
</dbReference>
<sequence>MTVPATDPGRSRHAQYPGRKETAGLDKIRAFVDTEIAPFADAWDQAEQLPSELLTRIGELGLWAPFLPPDDGGSGMDWTGIGQVHEEIGRGCSSVRSFLTVHTMVTWTVQRWGSAEQQARWLPRLATGELIGAFCLTEPDSGSDAAAMGTVAQPADSGWILNGHKKWMTAGQVAGLLLVFARTEAGMSAFLVPADTPGVRISPLNAVMGTRASMLAEIVLREVHVGPDALIGPPGWAAGTVMTGALDLGRYSVACGCVGVVQACLDACVAYTSKRRVRDGRLSELQLIRRKISDMVVSSRAARLLCAEAGRLKDTDDPATIMATWVAKYHASTAATAAASDAVQIHGANGFVSDYPVARLYRDAKVAEIIEGSTELQQITIADEAYREVAR</sequence>
<dbReference type="InterPro" id="IPR037069">
    <property type="entry name" value="AcylCoA_DH/ox_N_sf"/>
</dbReference>
<feature type="domain" description="Acyl-CoA dehydrogenase/oxidase N-terminal" evidence="8">
    <location>
        <begin position="25"/>
        <end position="129"/>
    </location>
</feature>
<evidence type="ECO:0000256" key="3">
    <source>
        <dbReference type="ARBA" id="ARBA00022630"/>
    </source>
</evidence>
<dbReference type="InterPro" id="IPR046373">
    <property type="entry name" value="Acyl-CoA_Oxase/DH_mid-dom_sf"/>
</dbReference>
<dbReference type="Proteomes" id="UP000588098">
    <property type="component" value="Unassembled WGS sequence"/>
</dbReference>
<dbReference type="InterPro" id="IPR036250">
    <property type="entry name" value="AcylCo_DH-like_C"/>
</dbReference>
<comment type="cofactor">
    <cofactor evidence="1 5">
        <name>FAD</name>
        <dbReference type="ChEBI" id="CHEBI:57692"/>
    </cofactor>
</comment>
<feature type="domain" description="Acyl-CoA dehydrogenase/oxidase C-terminal" evidence="6">
    <location>
        <begin position="240"/>
        <end position="384"/>
    </location>
</feature>
<comment type="caution">
    <text evidence="9">The sequence shown here is derived from an EMBL/GenBank/DDBJ whole genome shotgun (WGS) entry which is preliminary data.</text>
</comment>
<dbReference type="Pfam" id="PF02770">
    <property type="entry name" value="Acyl-CoA_dh_M"/>
    <property type="match status" value="1"/>
</dbReference>
<accession>A0A7W9QCW2</accession>
<dbReference type="Gene3D" id="1.20.140.10">
    <property type="entry name" value="Butyryl-CoA Dehydrogenase, subunit A, domain 3"/>
    <property type="match status" value="1"/>
</dbReference>
<keyword evidence="10" id="KW-1185">Reference proteome</keyword>
<dbReference type="InterPro" id="IPR009075">
    <property type="entry name" value="AcylCo_DH/oxidase_C"/>
</dbReference>
<evidence type="ECO:0000256" key="1">
    <source>
        <dbReference type="ARBA" id="ARBA00001974"/>
    </source>
</evidence>
<dbReference type="Gene3D" id="2.40.110.10">
    <property type="entry name" value="Butyryl-CoA Dehydrogenase, subunit A, domain 2"/>
    <property type="match status" value="1"/>
</dbReference>